<dbReference type="EC" id="2.7.11.1" evidence="2"/>
<dbReference type="GeneID" id="94840657"/>
<accession>A0A1J4JZH0</accession>
<name>A0A1J4JZH0_9EUKA</name>
<dbReference type="GO" id="GO:0005737">
    <property type="term" value="C:cytoplasm"/>
    <property type="evidence" value="ECO:0007669"/>
    <property type="project" value="TreeGrafter"/>
</dbReference>
<feature type="domain" description="Protein kinase" evidence="11">
    <location>
        <begin position="17"/>
        <end position="262"/>
    </location>
</feature>
<dbReference type="PROSITE" id="PS50011">
    <property type="entry name" value="PROTEIN_KINASE_DOM"/>
    <property type="match status" value="1"/>
</dbReference>
<reference evidence="12" key="1">
    <citation type="submission" date="2016-10" db="EMBL/GenBank/DDBJ databases">
        <authorList>
            <person name="Benchimol M."/>
            <person name="Almeida L.G."/>
            <person name="Vasconcelos A.T."/>
            <person name="Perreira-Neves A."/>
            <person name="Rosa I.A."/>
            <person name="Tasca T."/>
            <person name="Bogo M.R."/>
            <person name="de Souza W."/>
        </authorList>
    </citation>
    <scope>NUCLEOTIDE SEQUENCE [LARGE SCALE GENOMIC DNA]</scope>
    <source>
        <strain evidence="12">K</strain>
    </source>
</reference>
<protein>
    <recommendedName>
        <fullName evidence="2">non-specific serine/threonine protein kinase</fullName>
        <ecNumber evidence="2">2.7.11.1</ecNumber>
    </recommendedName>
</protein>
<dbReference type="PROSITE" id="PS00107">
    <property type="entry name" value="PROTEIN_KINASE_ATP"/>
    <property type="match status" value="1"/>
</dbReference>
<dbReference type="InterPro" id="IPR008271">
    <property type="entry name" value="Ser/Thr_kinase_AS"/>
</dbReference>
<comment type="catalytic activity">
    <reaction evidence="8">
        <text>L-threonyl-[protein] + ATP = O-phospho-L-threonyl-[protein] + ADP + H(+)</text>
        <dbReference type="Rhea" id="RHEA:46608"/>
        <dbReference type="Rhea" id="RHEA-COMP:11060"/>
        <dbReference type="Rhea" id="RHEA-COMP:11605"/>
        <dbReference type="ChEBI" id="CHEBI:15378"/>
        <dbReference type="ChEBI" id="CHEBI:30013"/>
        <dbReference type="ChEBI" id="CHEBI:30616"/>
        <dbReference type="ChEBI" id="CHEBI:61977"/>
        <dbReference type="ChEBI" id="CHEBI:456216"/>
        <dbReference type="EC" id="2.7.11.1"/>
    </reaction>
</comment>
<evidence type="ECO:0000256" key="10">
    <source>
        <dbReference type="PROSITE-ProRule" id="PRU10141"/>
    </source>
</evidence>
<dbReference type="Gene3D" id="1.10.510.10">
    <property type="entry name" value="Transferase(Phosphotransferase) domain 1"/>
    <property type="match status" value="1"/>
</dbReference>
<evidence type="ECO:0000313" key="13">
    <source>
        <dbReference type="Proteomes" id="UP000179807"/>
    </source>
</evidence>
<proteinExistence type="inferred from homology"/>
<evidence type="ECO:0000256" key="7">
    <source>
        <dbReference type="ARBA" id="ARBA00022840"/>
    </source>
</evidence>
<evidence type="ECO:0000256" key="4">
    <source>
        <dbReference type="ARBA" id="ARBA00022679"/>
    </source>
</evidence>
<keyword evidence="7 10" id="KW-0067">ATP-binding</keyword>
<evidence type="ECO:0000313" key="12">
    <source>
        <dbReference type="EMBL" id="OHT04379.1"/>
    </source>
</evidence>
<sequence length="692" mass="79234">MFDYRNKENHKVLEGKYNIEDVIGVGGFGLVYSGINLVTNQKIVVKVGKHMKNEEKFQYELDIMKQIKHNSVLSLLDTFKCNNNLCAVMNYANGGSLLRKILRNGPLSEETTKKYMKDILEGLNAIHEEKIIHNDIKAANILLNNDKAIIADLGSAVDAKNGSMTASTGSPHWMSPEAAGSKPLTTKSDIWSIGILMIEMLNGKPPMSSFPGASVLMILKENKTIPFNLNVSDSCLSFVKMCLQLLPDHRPTASELLLHPFLWKTNITPMKTTISSVLCEIALKLFENQNRTWNSTEYTYYLDKLIPSLMKIDDVDSALLLLESIAINSNFIDQYFYQQIIPVLLKVDFNVSYKKEVEKLFLLFLMKLNNNLLSIEWKKLGDYQLRNHILTPLIIYKNPHNIDVDFLLEIISEYKETSYFSKLASFYSYCELSGRLRFLLEKEMHDLAHSIFSVSLQLIQEHCFNDNQAHKFYQIFDHIHISDISISDMNLIIYILSRIHIDRMTIRQQSQALSCFISLTIKMSKESGWKSTSKKVFTLILETNSSLCESIMKNNSTFWNIFVDVAPTSIIAQYIIRFPQLLESKTKTETIEQTFLNTIQTNSQITDFVTIFRNSPTLCENFINGKCFIPFCKSLTKIGQNLIDDILLIIQNFIKIDHKPDNFKVCLRGQLIKMKLLGNSENVTKTLQMLCL</sequence>
<dbReference type="Proteomes" id="UP000179807">
    <property type="component" value="Unassembled WGS sequence"/>
</dbReference>
<dbReference type="SMART" id="SM00220">
    <property type="entry name" value="S_TKc"/>
    <property type="match status" value="1"/>
</dbReference>
<gene>
    <name evidence="12" type="ORF">TRFO_28077</name>
</gene>
<dbReference type="PANTHER" id="PTHR48012:SF10">
    <property type="entry name" value="FI20177P1"/>
    <property type="match status" value="1"/>
</dbReference>
<dbReference type="PANTHER" id="PTHR48012">
    <property type="entry name" value="STERILE20-LIKE KINASE, ISOFORM B-RELATED"/>
    <property type="match status" value="1"/>
</dbReference>
<dbReference type="PROSITE" id="PS00108">
    <property type="entry name" value="PROTEIN_KINASE_ST"/>
    <property type="match status" value="1"/>
</dbReference>
<comment type="similarity">
    <text evidence="1">Belongs to the protein kinase superfamily. STE Ser/Thr protein kinase family. STE20 subfamily.</text>
</comment>
<dbReference type="AlphaFoldDB" id="A0A1J4JZH0"/>
<evidence type="ECO:0000256" key="5">
    <source>
        <dbReference type="ARBA" id="ARBA00022741"/>
    </source>
</evidence>
<keyword evidence="6" id="KW-0418">Kinase</keyword>
<evidence type="ECO:0000256" key="3">
    <source>
        <dbReference type="ARBA" id="ARBA00022527"/>
    </source>
</evidence>
<evidence type="ECO:0000256" key="2">
    <source>
        <dbReference type="ARBA" id="ARBA00012513"/>
    </source>
</evidence>
<dbReference type="InterPro" id="IPR000719">
    <property type="entry name" value="Prot_kinase_dom"/>
</dbReference>
<evidence type="ECO:0000256" key="6">
    <source>
        <dbReference type="ARBA" id="ARBA00022777"/>
    </source>
</evidence>
<evidence type="ECO:0000259" key="11">
    <source>
        <dbReference type="PROSITE" id="PS50011"/>
    </source>
</evidence>
<dbReference type="GO" id="GO:0005524">
    <property type="term" value="F:ATP binding"/>
    <property type="evidence" value="ECO:0007669"/>
    <property type="project" value="UniProtKB-UniRule"/>
</dbReference>
<evidence type="ECO:0000256" key="9">
    <source>
        <dbReference type="ARBA" id="ARBA00048679"/>
    </source>
</evidence>
<dbReference type="VEuPathDB" id="TrichDB:TRFO_28077"/>
<keyword evidence="3" id="KW-0723">Serine/threonine-protein kinase</keyword>
<comment type="caution">
    <text evidence="12">The sequence shown here is derived from an EMBL/GenBank/DDBJ whole genome shotgun (WGS) entry which is preliminary data.</text>
</comment>
<dbReference type="InterPro" id="IPR011009">
    <property type="entry name" value="Kinase-like_dom_sf"/>
</dbReference>
<dbReference type="OrthoDB" id="4062651at2759"/>
<dbReference type="SUPFAM" id="SSF56112">
    <property type="entry name" value="Protein kinase-like (PK-like)"/>
    <property type="match status" value="1"/>
</dbReference>
<feature type="binding site" evidence="10">
    <location>
        <position position="46"/>
    </location>
    <ligand>
        <name>ATP</name>
        <dbReference type="ChEBI" id="CHEBI:30616"/>
    </ligand>
</feature>
<dbReference type="InterPro" id="IPR017441">
    <property type="entry name" value="Protein_kinase_ATP_BS"/>
</dbReference>
<dbReference type="Pfam" id="PF00069">
    <property type="entry name" value="Pkinase"/>
    <property type="match status" value="1"/>
</dbReference>
<organism evidence="12 13">
    <name type="scientific">Tritrichomonas foetus</name>
    <dbReference type="NCBI Taxonomy" id="1144522"/>
    <lineage>
        <taxon>Eukaryota</taxon>
        <taxon>Metamonada</taxon>
        <taxon>Parabasalia</taxon>
        <taxon>Tritrichomonadida</taxon>
        <taxon>Tritrichomonadidae</taxon>
        <taxon>Tritrichomonas</taxon>
    </lineage>
</organism>
<dbReference type="InterPro" id="IPR050629">
    <property type="entry name" value="STE20/SPS1-PAK"/>
</dbReference>
<keyword evidence="13" id="KW-1185">Reference proteome</keyword>
<comment type="catalytic activity">
    <reaction evidence="9">
        <text>L-seryl-[protein] + ATP = O-phospho-L-seryl-[protein] + ADP + H(+)</text>
        <dbReference type="Rhea" id="RHEA:17989"/>
        <dbReference type="Rhea" id="RHEA-COMP:9863"/>
        <dbReference type="Rhea" id="RHEA-COMP:11604"/>
        <dbReference type="ChEBI" id="CHEBI:15378"/>
        <dbReference type="ChEBI" id="CHEBI:29999"/>
        <dbReference type="ChEBI" id="CHEBI:30616"/>
        <dbReference type="ChEBI" id="CHEBI:83421"/>
        <dbReference type="ChEBI" id="CHEBI:456216"/>
        <dbReference type="EC" id="2.7.11.1"/>
    </reaction>
</comment>
<evidence type="ECO:0000256" key="1">
    <source>
        <dbReference type="ARBA" id="ARBA00008874"/>
    </source>
</evidence>
<dbReference type="GO" id="GO:0004674">
    <property type="term" value="F:protein serine/threonine kinase activity"/>
    <property type="evidence" value="ECO:0007669"/>
    <property type="project" value="UniProtKB-KW"/>
</dbReference>
<keyword evidence="5 10" id="KW-0547">Nucleotide-binding</keyword>
<dbReference type="RefSeq" id="XP_068357515.1">
    <property type="nucleotide sequence ID" value="XM_068505953.1"/>
</dbReference>
<dbReference type="EMBL" id="MLAK01000794">
    <property type="protein sequence ID" value="OHT04379.1"/>
    <property type="molecule type" value="Genomic_DNA"/>
</dbReference>
<evidence type="ECO:0000256" key="8">
    <source>
        <dbReference type="ARBA" id="ARBA00047899"/>
    </source>
</evidence>
<keyword evidence="4" id="KW-0808">Transferase</keyword>